<evidence type="ECO:0000313" key="2">
    <source>
        <dbReference type="Proteomes" id="UP001252243"/>
    </source>
</evidence>
<proteinExistence type="predicted"/>
<comment type="caution">
    <text evidence="1">The sequence shown here is derived from an EMBL/GenBank/DDBJ whole genome shotgun (WGS) entry which is preliminary data.</text>
</comment>
<sequence>MKTLFNGRLWVHYGQAYVVSGPVFDYDLEASFRGQSNGLCGASSPSLLFLITGLHTGHVNFSVQFSDAEPPLDWAWEDVVEVSSTMVNRPFLKEWAGQVSYPIDLAPGTYRVRYAARGMDSARAVDTIVETEEPIDTYQLSFWPAEGEAPDRVVRQESQTAAYWNGWANSLHPTS</sequence>
<name>A0ABU1UIJ2_9MICC</name>
<protein>
    <submittedName>
        <fullName evidence="1">Uncharacterized protein</fullName>
    </submittedName>
</protein>
<dbReference type="Proteomes" id="UP001252243">
    <property type="component" value="Unassembled WGS sequence"/>
</dbReference>
<reference evidence="1 2" key="1">
    <citation type="submission" date="2023-07" db="EMBL/GenBank/DDBJ databases">
        <title>Sorghum-associated microbial communities from plants grown in Nebraska, USA.</title>
        <authorList>
            <person name="Schachtman D."/>
        </authorList>
    </citation>
    <scope>NUCLEOTIDE SEQUENCE [LARGE SCALE GENOMIC DNA]</scope>
    <source>
        <strain evidence="1 2">BE167</strain>
    </source>
</reference>
<accession>A0ABU1UIJ2</accession>
<organism evidence="1 2">
    <name type="scientific">Arthrobacter ginsengisoli</name>
    <dbReference type="NCBI Taxonomy" id="1356565"/>
    <lineage>
        <taxon>Bacteria</taxon>
        <taxon>Bacillati</taxon>
        <taxon>Actinomycetota</taxon>
        <taxon>Actinomycetes</taxon>
        <taxon>Micrococcales</taxon>
        <taxon>Micrococcaceae</taxon>
        <taxon>Arthrobacter</taxon>
    </lineage>
</organism>
<dbReference type="RefSeq" id="WP_310062289.1">
    <property type="nucleotide sequence ID" value="NZ_JAVDVQ010000041.1"/>
</dbReference>
<gene>
    <name evidence="1" type="ORF">J2X01_004319</name>
</gene>
<evidence type="ECO:0000313" key="1">
    <source>
        <dbReference type="EMBL" id="MDR7084999.1"/>
    </source>
</evidence>
<dbReference type="EMBL" id="JAVDVQ010000041">
    <property type="protein sequence ID" value="MDR7084999.1"/>
    <property type="molecule type" value="Genomic_DNA"/>
</dbReference>
<keyword evidence="2" id="KW-1185">Reference proteome</keyword>